<reference evidence="3" key="1">
    <citation type="submission" date="2019-04" db="EMBL/GenBank/DDBJ databases">
        <title>Evolution of Biomass-Degrading Anaerobic Consortia Revealed by Metagenomics.</title>
        <authorList>
            <person name="Peng X."/>
        </authorList>
    </citation>
    <scope>NUCLEOTIDE SEQUENCE</scope>
    <source>
        <strain evidence="3">SIG240</strain>
    </source>
</reference>
<dbReference type="EMBL" id="SVBY01000008">
    <property type="protein sequence ID" value="MBE6091953.1"/>
    <property type="molecule type" value="Genomic_DNA"/>
</dbReference>
<evidence type="ECO:0000313" key="3">
    <source>
        <dbReference type="EMBL" id="MBE6091953.1"/>
    </source>
</evidence>
<name>A0A927WSI4_SELRU</name>
<comment type="caution">
    <text evidence="3">The sequence shown here is derived from an EMBL/GenBank/DDBJ whole genome shotgun (WGS) entry which is preliminary data.</text>
</comment>
<proteinExistence type="predicted"/>
<keyword evidence="1" id="KW-0175">Coiled coil</keyword>
<organism evidence="3 4">
    <name type="scientific">Selenomonas ruminantium</name>
    <dbReference type="NCBI Taxonomy" id="971"/>
    <lineage>
        <taxon>Bacteria</taxon>
        <taxon>Bacillati</taxon>
        <taxon>Bacillota</taxon>
        <taxon>Negativicutes</taxon>
        <taxon>Selenomonadales</taxon>
        <taxon>Selenomonadaceae</taxon>
        <taxon>Selenomonas</taxon>
    </lineage>
</organism>
<gene>
    <name evidence="3" type="ORF">E7201_02060</name>
</gene>
<feature type="region of interest" description="Disordered" evidence="2">
    <location>
        <begin position="693"/>
        <end position="721"/>
    </location>
</feature>
<feature type="region of interest" description="Disordered" evidence="2">
    <location>
        <begin position="624"/>
        <end position="653"/>
    </location>
</feature>
<evidence type="ECO:0008006" key="5">
    <source>
        <dbReference type="Google" id="ProtNLM"/>
    </source>
</evidence>
<evidence type="ECO:0000256" key="2">
    <source>
        <dbReference type="SAM" id="MobiDB-lite"/>
    </source>
</evidence>
<dbReference type="SUPFAM" id="SSF54001">
    <property type="entry name" value="Cysteine proteinases"/>
    <property type="match status" value="1"/>
</dbReference>
<accession>A0A927WSI4</accession>
<feature type="compositionally biased region" description="Polar residues" evidence="2">
    <location>
        <begin position="625"/>
        <end position="636"/>
    </location>
</feature>
<protein>
    <recommendedName>
        <fullName evidence="5">Phage tail tape measure protein, lambda family</fullName>
    </recommendedName>
</protein>
<sequence>MATISELLIKIGADNSGLTKALGDTKQQIDTTFKDVSPLNEMQGALTSTTGKVEALLGSFTKFAAVAAGGFGLTSLISSSVEAGESLYQLQRRLGVTTAEAGQFKKILALTGGDADMAGTAIMRLDKTLTGSGEAAEKANRIFDALGVTMKDQEGKLLPLNKQLEQLSEGYKKAEQAGYGQEFVMNTLGARGLGLVQTLRDYAEAKENAAKIQSNGLINPEEMHQLDQDMKIINMQLGQLKNAGGAALAPLAKEFLPEILSGLSTAARFIAQNKEEIKDVTKTVVELIAVYKSLQAIQSIGSKVGSLAGSFMQNAKEEAAHEAKEAALTAQQEKAIEQRIKNIERQALAEDRAYAKTVAKMEISEAEKSTLLAEATVKRTTAVEAAAERERAIMTAMFTQINAQREASTAQAVESYNIQATAAADAAARIAGANTSAAASSNEIVAANTRAAESEMAKGNAAAIAGERKVAAETVAKAATAETTLAIEAKTVAETASGNAAVIAGEKKVGAETAAKAAIAETTVAQGALTAANVGTGVAAAGTLATIEAGCVVAATKVQALTATVYGLAGGWMAVAAAMAYVGYKMAQGMEQRKAETYTYNGTEHYYDPNTGRLYHYEDTDYSSERSSVNDTTQYWGDSLGGGRKEVEDDVSGEDFQSAWWERHKNDEDYQAQLKKEAAEEETARLRQQLLEANPFANIDKPSKSSSGGGSAKSASAPKPVTYEETHPIGELAATIAMNNFSEGQQWMGNLTSDSRIQCDSFTANIYAQAGIGDIGGHDTSSQAINDAAFRDAGAYHSVNDGYAPEAGDLVDSAHHVGIYMGNGKVRSRDSSGGVTTWDIDEWDRQFGITGYGSIREATGGMTTTEQVMGTSEQSAEARKADEARRKLEQAKRDAMTLYQSMQNTIRENTGTEYENDMAKAQNDIIQKQLKINQLAQAGVPAEQIEKLRAKLTEYSETITEKVEKKWREAFAEIRDASQVAMAESTHDFEAQAELEYQVTIRKLKKEREAKEKDLMKDKDDSETRHTISNWYYAEVSKAEDKRREARREAHEKYIEWLQEEGNLAMIIANLSSKEGEHKLQRSIDIEGQKKLAKEYVTLWREAHGSMAGYIADVSNAMYSNLSDSMADFIRGTKSAKNVLLDFGNSVLNMMAKIAAQRLAASWMTGLLGAFGGGSSGFTLSNGTSLDPSFGYTGSVVSGFKFAKGGIVTAPTMAMIGEAGENEAVIPLNAENLAAIGGKGKGGNVTVNITNNTGSKVDAEQTTAKWDGEQWVVGVVLNAVATNQNGIRSMIKGVAST</sequence>
<feature type="coiled-coil region" evidence="1">
    <location>
        <begin position="874"/>
        <end position="965"/>
    </location>
</feature>
<dbReference type="Gene3D" id="3.90.1720.10">
    <property type="entry name" value="endopeptidase domain like (from Nostoc punctiforme)"/>
    <property type="match status" value="1"/>
</dbReference>
<feature type="coiled-coil region" evidence="1">
    <location>
        <begin position="1001"/>
        <end position="1056"/>
    </location>
</feature>
<dbReference type="InterPro" id="IPR038765">
    <property type="entry name" value="Papain-like_cys_pep_sf"/>
</dbReference>
<dbReference type="Proteomes" id="UP000761380">
    <property type="component" value="Unassembled WGS sequence"/>
</dbReference>
<evidence type="ECO:0000256" key="1">
    <source>
        <dbReference type="SAM" id="Coils"/>
    </source>
</evidence>
<evidence type="ECO:0000313" key="4">
    <source>
        <dbReference type="Proteomes" id="UP000761380"/>
    </source>
</evidence>